<reference evidence="6" key="2">
    <citation type="journal article" date="2023" name="BMC Genomics">
        <title>Pest status, molecular evolution, and epigenetic factors derived from the genome assembly of Frankliniella fusca, a thysanopteran phytovirus vector.</title>
        <authorList>
            <person name="Catto M.A."/>
            <person name="Labadie P.E."/>
            <person name="Jacobson A.L."/>
            <person name="Kennedy G.G."/>
            <person name="Srinivasan R."/>
            <person name="Hunt B.G."/>
        </authorList>
    </citation>
    <scope>NUCLEOTIDE SEQUENCE</scope>
    <source>
        <strain evidence="6">PL_HMW_Pooled</strain>
    </source>
</reference>
<evidence type="ECO:0000256" key="5">
    <source>
        <dbReference type="SAM" id="MobiDB-lite"/>
    </source>
</evidence>
<keyword evidence="2" id="KW-0227">DNA damage</keyword>
<feature type="compositionally biased region" description="Polar residues" evidence="5">
    <location>
        <begin position="263"/>
        <end position="281"/>
    </location>
</feature>
<evidence type="ECO:0000256" key="4">
    <source>
        <dbReference type="ARBA" id="ARBA00023204"/>
    </source>
</evidence>
<protein>
    <submittedName>
        <fullName evidence="6">DNA repair and recombination protein RAD52</fullName>
    </submittedName>
</protein>
<dbReference type="InterPro" id="IPR042525">
    <property type="entry name" value="Rad52_Rad59_Rad22_sf"/>
</dbReference>
<feature type="compositionally biased region" description="Basic and acidic residues" evidence="5">
    <location>
        <begin position="196"/>
        <end position="210"/>
    </location>
</feature>
<dbReference type="Proteomes" id="UP001219518">
    <property type="component" value="Unassembled WGS sequence"/>
</dbReference>
<dbReference type="PANTHER" id="PTHR12132:SF1">
    <property type="entry name" value="DNA REPAIR PROTEIN RAD52 HOMOLOG"/>
    <property type="match status" value="1"/>
</dbReference>
<dbReference type="GO" id="GO:0006312">
    <property type="term" value="P:mitotic recombination"/>
    <property type="evidence" value="ECO:0007669"/>
    <property type="project" value="TreeGrafter"/>
</dbReference>
<sequence>MDPDPERLQIVDLVNKAFGECGWSFSISSVALDFVDEKPNGVYAAGASVVVRVQRASGVYREELGYGWGSGSHKAEVIAKSKMDAVTNGLKGAVILFGGDISRKLSTVTPRKELNTNPGVSSNHQGNSLSMTPVSSPAQTVGKQNSEGQIMGRLPCAQVMPSTNTSKVSPAPNRIVPVPRAPSPLAVPLCSSTSKSNHESKLSEEEQAKIERKKRQRLLQEEFRKKHLQEQAQALAQAKSQDKNKTVSQGPMNTEHYRVPLKEQQSSNHFSRQTQSSNSHLKTMKGNAAAAAPSSEAADDDVLLSTQDMEAMLQIAANDTTISKRSPMVTSPSIVRPSASEAQPMPAKKRTDLSTFAFNPEKKARGSERR</sequence>
<feature type="compositionally biased region" description="Basic and acidic residues" evidence="5">
    <location>
        <begin position="360"/>
        <end position="370"/>
    </location>
</feature>
<feature type="region of interest" description="Disordered" evidence="5">
    <location>
        <begin position="323"/>
        <end position="370"/>
    </location>
</feature>
<dbReference type="Pfam" id="PF04098">
    <property type="entry name" value="Rad52_Rad22"/>
    <property type="match status" value="1"/>
</dbReference>
<comment type="similarity">
    <text evidence="1">Belongs to the RAD52 family.</text>
</comment>
<feature type="region of interest" description="Disordered" evidence="5">
    <location>
        <begin position="160"/>
        <end position="213"/>
    </location>
</feature>
<dbReference type="AlphaFoldDB" id="A0AAE1HTY3"/>
<dbReference type="EMBL" id="JAHWGI010001285">
    <property type="protein sequence ID" value="KAK3927416.1"/>
    <property type="molecule type" value="Genomic_DNA"/>
</dbReference>
<evidence type="ECO:0000256" key="2">
    <source>
        <dbReference type="ARBA" id="ARBA00022763"/>
    </source>
</evidence>
<gene>
    <name evidence="6" type="ORF">KUF71_015700</name>
</gene>
<evidence type="ECO:0000256" key="3">
    <source>
        <dbReference type="ARBA" id="ARBA00023172"/>
    </source>
</evidence>
<feature type="compositionally biased region" description="Polar residues" evidence="5">
    <location>
        <begin position="323"/>
        <end position="333"/>
    </location>
</feature>
<feature type="region of interest" description="Disordered" evidence="5">
    <location>
        <begin position="111"/>
        <end position="145"/>
    </location>
</feature>
<dbReference type="InterPro" id="IPR041247">
    <property type="entry name" value="Rad52_fam"/>
</dbReference>
<proteinExistence type="inferred from homology"/>
<accession>A0AAE1HTY3</accession>
<dbReference type="PANTHER" id="PTHR12132">
    <property type="entry name" value="DNA REPAIR AND RECOMBINATION PROTEIN RAD52, RAD59"/>
    <property type="match status" value="1"/>
</dbReference>
<dbReference type="Gene3D" id="3.30.390.80">
    <property type="entry name" value="DNA repair protein Rad52/59/22"/>
    <property type="match status" value="1"/>
</dbReference>
<dbReference type="InterPro" id="IPR007232">
    <property type="entry name" value="Rad52_Rad59_Rad22"/>
</dbReference>
<evidence type="ECO:0000313" key="7">
    <source>
        <dbReference type="Proteomes" id="UP001219518"/>
    </source>
</evidence>
<dbReference type="GO" id="GO:0005634">
    <property type="term" value="C:nucleus"/>
    <property type="evidence" value="ECO:0007669"/>
    <property type="project" value="TreeGrafter"/>
</dbReference>
<keyword evidence="4" id="KW-0234">DNA repair</keyword>
<keyword evidence="7" id="KW-1185">Reference proteome</keyword>
<evidence type="ECO:0000256" key="1">
    <source>
        <dbReference type="ARBA" id="ARBA00006638"/>
    </source>
</evidence>
<name>A0AAE1HTY3_9NEOP</name>
<organism evidence="6 7">
    <name type="scientific">Frankliniella fusca</name>
    <dbReference type="NCBI Taxonomy" id="407009"/>
    <lineage>
        <taxon>Eukaryota</taxon>
        <taxon>Metazoa</taxon>
        <taxon>Ecdysozoa</taxon>
        <taxon>Arthropoda</taxon>
        <taxon>Hexapoda</taxon>
        <taxon>Insecta</taxon>
        <taxon>Pterygota</taxon>
        <taxon>Neoptera</taxon>
        <taxon>Paraneoptera</taxon>
        <taxon>Thysanoptera</taxon>
        <taxon>Terebrantia</taxon>
        <taxon>Thripoidea</taxon>
        <taxon>Thripidae</taxon>
        <taxon>Frankliniella</taxon>
    </lineage>
</organism>
<feature type="region of interest" description="Disordered" evidence="5">
    <location>
        <begin position="229"/>
        <end position="299"/>
    </location>
</feature>
<dbReference type="GO" id="GO:0045002">
    <property type="term" value="P:double-strand break repair via single-strand annealing"/>
    <property type="evidence" value="ECO:0007669"/>
    <property type="project" value="TreeGrafter"/>
</dbReference>
<dbReference type="SUPFAM" id="SSF54768">
    <property type="entry name" value="dsRNA-binding domain-like"/>
    <property type="match status" value="1"/>
</dbReference>
<dbReference type="GO" id="GO:0000724">
    <property type="term" value="P:double-strand break repair via homologous recombination"/>
    <property type="evidence" value="ECO:0007669"/>
    <property type="project" value="TreeGrafter"/>
</dbReference>
<evidence type="ECO:0000313" key="6">
    <source>
        <dbReference type="EMBL" id="KAK3927416.1"/>
    </source>
</evidence>
<keyword evidence="3" id="KW-0233">DNA recombination</keyword>
<reference evidence="6" key="1">
    <citation type="submission" date="2021-07" db="EMBL/GenBank/DDBJ databases">
        <authorList>
            <person name="Catto M.A."/>
            <person name="Jacobson A."/>
            <person name="Kennedy G."/>
            <person name="Labadie P."/>
            <person name="Hunt B.G."/>
            <person name="Srinivasan R."/>
        </authorList>
    </citation>
    <scope>NUCLEOTIDE SEQUENCE</scope>
    <source>
        <strain evidence="6">PL_HMW_Pooled</strain>
        <tissue evidence="6">Head</tissue>
    </source>
</reference>
<comment type="caution">
    <text evidence="6">The sequence shown here is derived from an EMBL/GenBank/DDBJ whole genome shotgun (WGS) entry which is preliminary data.</text>
</comment>